<name>A0A0D0AK60_9AGAR</name>
<keyword evidence="1" id="KW-0472">Membrane</keyword>
<dbReference type="HOGENOM" id="CLU_150168_0_0_1"/>
<dbReference type="EMBL" id="KN834896">
    <property type="protein sequence ID" value="KIK50555.1"/>
    <property type="molecule type" value="Genomic_DNA"/>
</dbReference>
<dbReference type="Proteomes" id="UP000053593">
    <property type="component" value="Unassembled WGS sequence"/>
</dbReference>
<dbReference type="AlphaFoldDB" id="A0A0D0AK60"/>
<accession>A0A0D0AK60</accession>
<keyword evidence="3" id="KW-1185">Reference proteome</keyword>
<reference evidence="2 3" key="1">
    <citation type="submission" date="2014-04" db="EMBL/GenBank/DDBJ databases">
        <title>Evolutionary Origins and Diversification of the Mycorrhizal Mutualists.</title>
        <authorList>
            <consortium name="DOE Joint Genome Institute"/>
            <consortium name="Mycorrhizal Genomics Consortium"/>
            <person name="Kohler A."/>
            <person name="Kuo A."/>
            <person name="Nagy L.G."/>
            <person name="Floudas D."/>
            <person name="Copeland A."/>
            <person name="Barry K.W."/>
            <person name="Cichocki N."/>
            <person name="Veneault-Fourrey C."/>
            <person name="LaButti K."/>
            <person name="Lindquist E.A."/>
            <person name="Lipzen A."/>
            <person name="Lundell T."/>
            <person name="Morin E."/>
            <person name="Murat C."/>
            <person name="Riley R."/>
            <person name="Ohm R."/>
            <person name="Sun H."/>
            <person name="Tunlid A."/>
            <person name="Henrissat B."/>
            <person name="Grigoriev I.V."/>
            <person name="Hibbett D.S."/>
            <person name="Martin F."/>
        </authorList>
    </citation>
    <scope>NUCLEOTIDE SEQUENCE [LARGE SCALE GENOMIC DNA]</scope>
    <source>
        <strain evidence="2 3">FD-317 M1</strain>
    </source>
</reference>
<protein>
    <submittedName>
        <fullName evidence="2">Uncharacterized protein</fullName>
    </submittedName>
</protein>
<keyword evidence="1" id="KW-0812">Transmembrane</keyword>
<organism evidence="2 3">
    <name type="scientific">Collybiopsis luxurians FD-317 M1</name>
    <dbReference type="NCBI Taxonomy" id="944289"/>
    <lineage>
        <taxon>Eukaryota</taxon>
        <taxon>Fungi</taxon>
        <taxon>Dikarya</taxon>
        <taxon>Basidiomycota</taxon>
        <taxon>Agaricomycotina</taxon>
        <taxon>Agaricomycetes</taxon>
        <taxon>Agaricomycetidae</taxon>
        <taxon>Agaricales</taxon>
        <taxon>Marasmiineae</taxon>
        <taxon>Omphalotaceae</taxon>
        <taxon>Collybiopsis</taxon>
        <taxon>Collybiopsis luxurians</taxon>
    </lineage>
</organism>
<feature type="transmembrane region" description="Helical" evidence="1">
    <location>
        <begin position="13"/>
        <end position="33"/>
    </location>
</feature>
<evidence type="ECO:0000313" key="2">
    <source>
        <dbReference type="EMBL" id="KIK50555.1"/>
    </source>
</evidence>
<proteinExistence type="predicted"/>
<gene>
    <name evidence="2" type="ORF">GYMLUDRAFT_105938</name>
</gene>
<evidence type="ECO:0000256" key="1">
    <source>
        <dbReference type="SAM" id="Phobius"/>
    </source>
</evidence>
<feature type="non-terminal residue" evidence="2">
    <location>
        <position position="1"/>
    </location>
</feature>
<feature type="non-terminal residue" evidence="2">
    <location>
        <position position="99"/>
    </location>
</feature>
<dbReference type="OrthoDB" id="2634326at2759"/>
<evidence type="ECO:0000313" key="3">
    <source>
        <dbReference type="Proteomes" id="UP000053593"/>
    </source>
</evidence>
<keyword evidence="1" id="KW-1133">Transmembrane helix</keyword>
<sequence length="99" mass="11108">IGAFTESLDHLDLLFFAGIPVWYICMASSMPYVRIDAVAPFLKEDQSSQRLVRPGGFIVDCSDTLPPHKIIYDGLANKPDRYRKMAAYLDSLINDPAML</sequence>